<name>A0A6A6A3D9_9PLEO</name>
<dbReference type="GO" id="GO:0045944">
    <property type="term" value="P:positive regulation of transcription by RNA polymerase II"/>
    <property type="evidence" value="ECO:0007669"/>
    <property type="project" value="TreeGrafter"/>
</dbReference>
<dbReference type="Pfam" id="PF04082">
    <property type="entry name" value="Fungal_trans"/>
    <property type="match status" value="1"/>
</dbReference>
<evidence type="ECO:0000256" key="5">
    <source>
        <dbReference type="ARBA" id="ARBA00023125"/>
    </source>
</evidence>
<dbReference type="PROSITE" id="PS50048">
    <property type="entry name" value="ZN2_CY6_FUNGAL_2"/>
    <property type="match status" value="1"/>
</dbReference>
<feature type="region of interest" description="Disordered" evidence="8">
    <location>
        <begin position="679"/>
        <end position="735"/>
    </location>
</feature>
<dbReference type="CDD" id="cd12148">
    <property type="entry name" value="fungal_TF_MHR"/>
    <property type="match status" value="1"/>
</dbReference>
<evidence type="ECO:0000256" key="2">
    <source>
        <dbReference type="ARBA" id="ARBA00022723"/>
    </source>
</evidence>
<evidence type="ECO:0000256" key="4">
    <source>
        <dbReference type="ARBA" id="ARBA00023015"/>
    </source>
</evidence>
<proteinExistence type="predicted"/>
<evidence type="ECO:0000313" key="11">
    <source>
        <dbReference type="Proteomes" id="UP000799771"/>
    </source>
</evidence>
<feature type="compositionally biased region" description="Polar residues" evidence="8">
    <location>
        <begin position="1"/>
        <end position="19"/>
    </location>
</feature>
<keyword evidence="2" id="KW-0479">Metal-binding</keyword>
<dbReference type="InterPro" id="IPR036864">
    <property type="entry name" value="Zn2-C6_fun-type_DNA-bd_sf"/>
</dbReference>
<dbReference type="GO" id="GO:0006351">
    <property type="term" value="P:DNA-templated transcription"/>
    <property type="evidence" value="ECO:0007669"/>
    <property type="project" value="InterPro"/>
</dbReference>
<dbReference type="InterPro" id="IPR001138">
    <property type="entry name" value="Zn2Cys6_DnaBD"/>
</dbReference>
<dbReference type="RefSeq" id="XP_033520087.1">
    <property type="nucleotide sequence ID" value="XM_033666897.1"/>
</dbReference>
<dbReference type="OrthoDB" id="422427at2759"/>
<feature type="compositionally biased region" description="Basic and acidic residues" evidence="8">
    <location>
        <begin position="679"/>
        <end position="689"/>
    </location>
</feature>
<evidence type="ECO:0000256" key="3">
    <source>
        <dbReference type="ARBA" id="ARBA00022833"/>
    </source>
</evidence>
<evidence type="ECO:0000256" key="1">
    <source>
        <dbReference type="ARBA" id="ARBA00004123"/>
    </source>
</evidence>
<dbReference type="CDD" id="cd00067">
    <property type="entry name" value="GAL4"/>
    <property type="match status" value="1"/>
</dbReference>
<dbReference type="SUPFAM" id="SSF57701">
    <property type="entry name" value="Zn2/Cys6 DNA-binding domain"/>
    <property type="match status" value="1"/>
</dbReference>
<dbReference type="SMART" id="SM00906">
    <property type="entry name" value="Fungal_trans"/>
    <property type="match status" value="1"/>
</dbReference>
<protein>
    <recommendedName>
        <fullName evidence="9">Zn(2)-C6 fungal-type domain-containing protein</fullName>
    </recommendedName>
</protein>
<feature type="region of interest" description="Disordered" evidence="8">
    <location>
        <begin position="223"/>
        <end position="263"/>
    </location>
</feature>
<evidence type="ECO:0000256" key="6">
    <source>
        <dbReference type="ARBA" id="ARBA00023163"/>
    </source>
</evidence>
<feature type="domain" description="Zn(2)-C6 fungal-type" evidence="9">
    <location>
        <begin position="63"/>
        <end position="92"/>
    </location>
</feature>
<organism evidence="10 11">
    <name type="scientific">Dothidotthia symphoricarpi CBS 119687</name>
    <dbReference type="NCBI Taxonomy" id="1392245"/>
    <lineage>
        <taxon>Eukaryota</taxon>
        <taxon>Fungi</taxon>
        <taxon>Dikarya</taxon>
        <taxon>Ascomycota</taxon>
        <taxon>Pezizomycotina</taxon>
        <taxon>Dothideomycetes</taxon>
        <taxon>Pleosporomycetidae</taxon>
        <taxon>Pleosporales</taxon>
        <taxon>Dothidotthiaceae</taxon>
        <taxon>Dothidotthia</taxon>
    </lineage>
</organism>
<dbReference type="GO" id="GO:0005634">
    <property type="term" value="C:nucleus"/>
    <property type="evidence" value="ECO:0007669"/>
    <property type="project" value="UniProtKB-SubCell"/>
</dbReference>
<keyword evidence="6" id="KW-0804">Transcription</keyword>
<feature type="compositionally biased region" description="Polar residues" evidence="8">
    <location>
        <begin position="223"/>
        <end position="253"/>
    </location>
</feature>
<reference evidence="10" key="1">
    <citation type="journal article" date="2020" name="Stud. Mycol.">
        <title>101 Dothideomycetes genomes: a test case for predicting lifestyles and emergence of pathogens.</title>
        <authorList>
            <person name="Haridas S."/>
            <person name="Albert R."/>
            <person name="Binder M."/>
            <person name="Bloem J."/>
            <person name="Labutti K."/>
            <person name="Salamov A."/>
            <person name="Andreopoulos B."/>
            <person name="Baker S."/>
            <person name="Barry K."/>
            <person name="Bills G."/>
            <person name="Bluhm B."/>
            <person name="Cannon C."/>
            <person name="Castanera R."/>
            <person name="Culley D."/>
            <person name="Daum C."/>
            <person name="Ezra D."/>
            <person name="Gonzalez J."/>
            <person name="Henrissat B."/>
            <person name="Kuo A."/>
            <person name="Liang C."/>
            <person name="Lipzen A."/>
            <person name="Lutzoni F."/>
            <person name="Magnuson J."/>
            <person name="Mondo S."/>
            <person name="Nolan M."/>
            <person name="Ohm R."/>
            <person name="Pangilinan J."/>
            <person name="Park H.-J."/>
            <person name="Ramirez L."/>
            <person name="Alfaro M."/>
            <person name="Sun H."/>
            <person name="Tritt A."/>
            <person name="Yoshinaga Y."/>
            <person name="Zwiers L.-H."/>
            <person name="Turgeon B."/>
            <person name="Goodwin S."/>
            <person name="Spatafora J."/>
            <person name="Crous P."/>
            <person name="Grigoriev I."/>
        </authorList>
    </citation>
    <scope>NUCLEOTIDE SEQUENCE</scope>
    <source>
        <strain evidence="10">CBS 119687</strain>
    </source>
</reference>
<evidence type="ECO:0000256" key="8">
    <source>
        <dbReference type="SAM" id="MobiDB-lite"/>
    </source>
</evidence>
<keyword evidence="7" id="KW-0539">Nucleus</keyword>
<dbReference type="PROSITE" id="PS00463">
    <property type="entry name" value="ZN2_CY6_FUNGAL_1"/>
    <property type="match status" value="1"/>
</dbReference>
<keyword evidence="3" id="KW-0862">Zinc</keyword>
<dbReference type="SMART" id="SM00066">
    <property type="entry name" value="GAL4"/>
    <property type="match status" value="1"/>
</dbReference>
<evidence type="ECO:0000256" key="7">
    <source>
        <dbReference type="ARBA" id="ARBA00023242"/>
    </source>
</evidence>
<dbReference type="GO" id="GO:0008270">
    <property type="term" value="F:zinc ion binding"/>
    <property type="evidence" value="ECO:0007669"/>
    <property type="project" value="InterPro"/>
</dbReference>
<dbReference type="InterPro" id="IPR007219">
    <property type="entry name" value="XnlR_reg_dom"/>
</dbReference>
<gene>
    <name evidence="10" type="ORF">P153DRAFT_360036</name>
</gene>
<dbReference type="EMBL" id="ML977515">
    <property type="protein sequence ID" value="KAF2125695.1"/>
    <property type="molecule type" value="Genomic_DNA"/>
</dbReference>
<evidence type="ECO:0000259" key="9">
    <source>
        <dbReference type="PROSITE" id="PS50048"/>
    </source>
</evidence>
<dbReference type="PANTHER" id="PTHR47540">
    <property type="entry name" value="THIAMINE REPRESSIBLE GENES REGULATORY PROTEIN THI5"/>
    <property type="match status" value="1"/>
</dbReference>
<accession>A0A6A6A3D9</accession>
<keyword evidence="5" id="KW-0238">DNA-binding</keyword>
<dbReference type="GeneID" id="54407329"/>
<keyword evidence="4" id="KW-0805">Transcription regulation</keyword>
<comment type="subcellular location">
    <subcellularLocation>
        <location evidence="1">Nucleus</location>
    </subcellularLocation>
</comment>
<dbReference type="Proteomes" id="UP000799771">
    <property type="component" value="Unassembled WGS sequence"/>
</dbReference>
<dbReference type="GO" id="GO:0043565">
    <property type="term" value="F:sequence-specific DNA binding"/>
    <property type="evidence" value="ECO:0007669"/>
    <property type="project" value="TreeGrafter"/>
</dbReference>
<dbReference type="GO" id="GO:0000981">
    <property type="term" value="F:DNA-binding transcription factor activity, RNA polymerase II-specific"/>
    <property type="evidence" value="ECO:0007669"/>
    <property type="project" value="InterPro"/>
</dbReference>
<dbReference type="PANTHER" id="PTHR47540:SF1">
    <property type="entry name" value="ACTIVATOR OF STRESS GENES 1-RELATED"/>
    <property type="match status" value="1"/>
</dbReference>
<sequence>MASPALTTAESPYTASGRSGQYDASPHGDSPEFTEDTSPINSVADDQVTKPQPLQKRRRVTRACDECRRKKIKCDGKQPCTHCTVYSYDCTYDQPSNRRRNATPQYIESLENQLKRAKALLHVVLPTVDLNDSSIDVHLQNGLLPQLPVASPRPSVFPANPHMAHRPPNVVEDVPDSHLEAMVKATGQLDLDEEGNWDYHGHSSGLSFMRGLQQFGDMFHTPSKASSSLRFRTSSQDPPSPRSTQSFAESSTALPPGTDLPGKEEARSLCNTAIIDASSMLRVVHLPTFYKQLDRIYDTSPDDYTNAENSFLPLLYAVLALGKLFSKSQSELEQADYEPLVEEGASRQLLDITDCRDLTSLQAIVFMIQFLQCSAKLSTCYAYIGVALRSALRMGLHRSFNAKFNPIESETRKRLFWVIRRMDTYVGAMLGLPRFLEDEDVDQEWPAEVDDEYITETEILPMPRGQISVMAAFNAHTRIVQVLSKICRYVYPIKGTQSDGKNSVTYTVSYSKIREIEQELSLWLDELPTALKPGGEAPQIIIRSQQLLRMAFGHAQLLLYRPFLHYVSQSHRDQTVDQRAFACASACVSVSRNIVHISTEMRKRGLLNGANWFSMYTTFFSIVSIIYFVLENPGSPTSFELLRDAREGKEVLAFFAKRSMAADRCSAALNSMFERLPESAKHGREIAESRKRRQESSPQPQAFRPHLLQQEDGSGVPRRANTYPEGMPDTKRSALGHSLPVSQIHLSSHPMDSFNPPNPSIPDFFEALPRPAPTSSTTGLASFSVMPSQTQQHQQSFPSTPLVSSLTTPSGLNVPISDISTMMFPSADPLAYPNQPMTTFENQHPQMFERRIDSPAVGGLPLHMSGVDMKLQPTSFHPPGFPPRHPTENEVQLYGSRPMYLMQGAPAQRGFPSQHGSPSVQMMAPNMQFDDLLNQEEWAQPFLDPSLGMHSVRPPFAGNVQFGSHDSEMGGWQ</sequence>
<dbReference type="Pfam" id="PF00172">
    <property type="entry name" value="Zn_clus"/>
    <property type="match status" value="1"/>
</dbReference>
<evidence type="ECO:0000313" key="10">
    <source>
        <dbReference type="EMBL" id="KAF2125695.1"/>
    </source>
</evidence>
<feature type="region of interest" description="Disordered" evidence="8">
    <location>
        <begin position="1"/>
        <end position="56"/>
    </location>
</feature>
<dbReference type="Gene3D" id="4.10.240.10">
    <property type="entry name" value="Zn(2)-C6 fungal-type DNA-binding domain"/>
    <property type="match status" value="1"/>
</dbReference>
<keyword evidence="11" id="KW-1185">Reference proteome</keyword>
<dbReference type="AlphaFoldDB" id="A0A6A6A3D9"/>
<dbReference type="InterPro" id="IPR051711">
    <property type="entry name" value="Stress_Response_Reg"/>
</dbReference>